<dbReference type="InterPro" id="IPR001789">
    <property type="entry name" value="Sig_transdc_resp-reg_receiver"/>
</dbReference>
<keyword evidence="3" id="KW-0238">DNA-binding</keyword>
<dbReference type="Pfam" id="PF12833">
    <property type="entry name" value="HTH_18"/>
    <property type="match status" value="1"/>
</dbReference>
<dbReference type="GO" id="GO:0000160">
    <property type="term" value="P:phosphorelay signal transduction system"/>
    <property type="evidence" value="ECO:0007669"/>
    <property type="project" value="InterPro"/>
</dbReference>
<evidence type="ECO:0000256" key="2">
    <source>
        <dbReference type="ARBA" id="ARBA00023015"/>
    </source>
</evidence>
<dbReference type="InterPro" id="IPR020449">
    <property type="entry name" value="Tscrpt_reg_AraC-type_HTH"/>
</dbReference>
<organism evidence="9 10">
    <name type="scientific">Candidatus Caccovicinus merdipullorum</name>
    <dbReference type="NCBI Taxonomy" id="2840724"/>
    <lineage>
        <taxon>Bacteria</taxon>
        <taxon>Bacillati</taxon>
        <taxon>Bacillota</taxon>
        <taxon>Clostridia</taxon>
        <taxon>Eubacteriales</taxon>
        <taxon>Candidatus Caccovicinus</taxon>
    </lineage>
</organism>
<protein>
    <recommendedName>
        <fullName evidence="1">Stage 0 sporulation protein A homolog</fullName>
    </recommendedName>
</protein>
<evidence type="ECO:0000256" key="3">
    <source>
        <dbReference type="ARBA" id="ARBA00023125"/>
    </source>
</evidence>
<gene>
    <name evidence="9" type="ORF">IAB60_00105</name>
</gene>
<accession>A0A9D1GHS3</accession>
<proteinExistence type="predicted"/>
<dbReference type="SMART" id="SM00342">
    <property type="entry name" value="HTH_ARAC"/>
    <property type="match status" value="1"/>
</dbReference>
<dbReference type="GO" id="GO:0003700">
    <property type="term" value="F:DNA-binding transcription factor activity"/>
    <property type="evidence" value="ECO:0007669"/>
    <property type="project" value="InterPro"/>
</dbReference>
<dbReference type="SMART" id="SM00448">
    <property type="entry name" value="REC"/>
    <property type="match status" value="1"/>
</dbReference>
<dbReference type="InterPro" id="IPR009057">
    <property type="entry name" value="Homeodomain-like_sf"/>
</dbReference>
<dbReference type="GO" id="GO:0043565">
    <property type="term" value="F:sequence-specific DNA binding"/>
    <property type="evidence" value="ECO:0007669"/>
    <property type="project" value="InterPro"/>
</dbReference>
<reference evidence="9" key="1">
    <citation type="submission" date="2020-10" db="EMBL/GenBank/DDBJ databases">
        <authorList>
            <person name="Gilroy R."/>
        </authorList>
    </citation>
    <scope>NUCLEOTIDE SEQUENCE</scope>
    <source>
        <strain evidence="9">CHK123-3438</strain>
    </source>
</reference>
<evidence type="ECO:0000313" key="10">
    <source>
        <dbReference type="Proteomes" id="UP000886860"/>
    </source>
</evidence>
<dbReference type="PROSITE" id="PS50110">
    <property type="entry name" value="RESPONSE_REGULATORY"/>
    <property type="match status" value="1"/>
</dbReference>
<dbReference type="SUPFAM" id="SSF52172">
    <property type="entry name" value="CheY-like"/>
    <property type="match status" value="1"/>
</dbReference>
<dbReference type="PROSITE" id="PS01124">
    <property type="entry name" value="HTH_ARAC_FAMILY_2"/>
    <property type="match status" value="1"/>
</dbReference>
<comment type="function">
    <text evidence="5">May play the central regulatory role in sporulation. It may be an element of the effector pathway responsible for the activation of sporulation genes in response to nutritional stress. Spo0A may act in concert with spo0H (a sigma factor) to control the expression of some genes that are critical to the sporulation process.</text>
</comment>
<dbReference type="PRINTS" id="PR00032">
    <property type="entry name" value="HTHARAC"/>
</dbReference>
<dbReference type="Gene3D" id="1.10.10.60">
    <property type="entry name" value="Homeodomain-like"/>
    <property type="match status" value="2"/>
</dbReference>
<evidence type="ECO:0000259" key="8">
    <source>
        <dbReference type="PROSITE" id="PS50110"/>
    </source>
</evidence>
<evidence type="ECO:0000259" key="7">
    <source>
        <dbReference type="PROSITE" id="PS01124"/>
    </source>
</evidence>
<comment type="caution">
    <text evidence="9">The sequence shown here is derived from an EMBL/GenBank/DDBJ whole genome shotgun (WGS) entry which is preliminary data.</text>
</comment>
<name>A0A9D1GHS3_9FIRM</name>
<keyword evidence="2" id="KW-0805">Transcription regulation</keyword>
<dbReference type="Pfam" id="PF00072">
    <property type="entry name" value="Response_reg"/>
    <property type="match status" value="1"/>
</dbReference>
<keyword evidence="6" id="KW-0597">Phosphoprotein</keyword>
<dbReference type="EMBL" id="DVKS01000002">
    <property type="protein sequence ID" value="HIT40499.1"/>
    <property type="molecule type" value="Genomic_DNA"/>
</dbReference>
<feature type="domain" description="HTH araC/xylS-type" evidence="7">
    <location>
        <begin position="251"/>
        <end position="349"/>
    </location>
</feature>
<evidence type="ECO:0000313" key="9">
    <source>
        <dbReference type="EMBL" id="HIT40499.1"/>
    </source>
</evidence>
<feature type="modified residue" description="4-aspartylphosphate" evidence="6">
    <location>
        <position position="55"/>
    </location>
</feature>
<evidence type="ECO:0000256" key="5">
    <source>
        <dbReference type="ARBA" id="ARBA00024867"/>
    </source>
</evidence>
<dbReference type="Proteomes" id="UP000886860">
    <property type="component" value="Unassembled WGS sequence"/>
</dbReference>
<dbReference type="InterPro" id="IPR018060">
    <property type="entry name" value="HTH_AraC"/>
</dbReference>
<dbReference type="AlphaFoldDB" id="A0A9D1GHS3"/>
<evidence type="ECO:0000256" key="1">
    <source>
        <dbReference type="ARBA" id="ARBA00018672"/>
    </source>
</evidence>
<reference evidence="9" key="2">
    <citation type="journal article" date="2021" name="PeerJ">
        <title>Extensive microbial diversity within the chicken gut microbiome revealed by metagenomics and culture.</title>
        <authorList>
            <person name="Gilroy R."/>
            <person name="Ravi A."/>
            <person name="Getino M."/>
            <person name="Pursley I."/>
            <person name="Horton D.L."/>
            <person name="Alikhan N.F."/>
            <person name="Baker D."/>
            <person name="Gharbi K."/>
            <person name="Hall N."/>
            <person name="Watson M."/>
            <person name="Adriaenssens E.M."/>
            <person name="Foster-Nyarko E."/>
            <person name="Jarju S."/>
            <person name="Secka A."/>
            <person name="Antonio M."/>
            <person name="Oren A."/>
            <person name="Chaudhuri R.R."/>
            <person name="La Ragione R."/>
            <person name="Hildebrand F."/>
            <person name="Pallen M.J."/>
        </authorList>
    </citation>
    <scope>NUCLEOTIDE SEQUENCE</scope>
    <source>
        <strain evidence="9">CHK123-3438</strain>
    </source>
</reference>
<feature type="domain" description="Response regulatory" evidence="8">
    <location>
        <begin position="3"/>
        <end position="120"/>
    </location>
</feature>
<sequence length="350" mass="40359">MYYVLYADSDERSRQMACGYRFWQESGFCLKAETGSGEEALNLLKKDYFDLVITDLRMMAGEGILLAEAMKRQGCTASLVLSGSLCSFESAREGMRLGALDFIPKPVTERKLSEALEGIEPELRKRKIRAGSFRKETVEQAEIEALYREILSGQMENEVLEGWIKRLLETLGKESGQEEAGRRGAALLCELWIRVCRDFPWIELLDAGEWLEWRSWFLPGRKGMEEAAVCLRRMIGMVRAFRLNQADETVNRILEDMARNLGRGDCLDMTADELELSRDYVRVLFKKRMGMGQNEYLTMMRMEYAKHLLKTTNLKVYQVAKRVGYSTIDYFSRLFKAYSGMTPARYRKDG</sequence>
<evidence type="ECO:0000256" key="4">
    <source>
        <dbReference type="ARBA" id="ARBA00023163"/>
    </source>
</evidence>
<dbReference type="PANTHER" id="PTHR43280:SF2">
    <property type="entry name" value="HTH-TYPE TRANSCRIPTIONAL REGULATOR EXSA"/>
    <property type="match status" value="1"/>
</dbReference>
<evidence type="ECO:0000256" key="6">
    <source>
        <dbReference type="PROSITE-ProRule" id="PRU00169"/>
    </source>
</evidence>
<keyword evidence="4" id="KW-0804">Transcription</keyword>
<dbReference type="PANTHER" id="PTHR43280">
    <property type="entry name" value="ARAC-FAMILY TRANSCRIPTIONAL REGULATOR"/>
    <property type="match status" value="1"/>
</dbReference>
<dbReference type="InterPro" id="IPR011006">
    <property type="entry name" value="CheY-like_superfamily"/>
</dbReference>
<dbReference type="Gene3D" id="3.40.50.2300">
    <property type="match status" value="1"/>
</dbReference>
<dbReference type="SUPFAM" id="SSF46689">
    <property type="entry name" value="Homeodomain-like"/>
    <property type="match status" value="1"/>
</dbReference>